<dbReference type="InterPro" id="IPR013815">
    <property type="entry name" value="ATP_grasp_subdomain_1"/>
</dbReference>
<dbReference type="AlphaFoldDB" id="A0A1F5Q3J5"/>
<dbReference type="Gene3D" id="3.30.1490.20">
    <property type="entry name" value="ATP-grasp fold, A domain"/>
    <property type="match status" value="1"/>
</dbReference>
<gene>
    <name evidence="3" type="ORF">A3B10_01865</name>
</gene>
<dbReference type="STRING" id="1817841.A3B10_01865"/>
<dbReference type="GO" id="GO:0005524">
    <property type="term" value="F:ATP binding"/>
    <property type="evidence" value="ECO:0007669"/>
    <property type="project" value="UniProtKB-UniRule"/>
</dbReference>
<dbReference type="PANTHER" id="PTHR21621:SF0">
    <property type="entry name" value="BETA-CITRYLGLUTAMATE SYNTHASE B-RELATED"/>
    <property type="match status" value="1"/>
</dbReference>
<organism evidence="3 4">
    <name type="scientific">Candidatus Doudnabacteria bacterium RIFCSPLOWO2_01_FULL_44_21</name>
    <dbReference type="NCBI Taxonomy" id="1817841"/>
    <lineage>
        <taxon>Bacteria</taxon>
        <taxon>Candidatus Doudnaibacteriota</taxon>
    </lineage>
</organism>
<dbReference type="InterPro" id="IPR011761">
    <property type="entry name" value="ATP-grasp"/>
</dbReference>
<dbReference type="SUPFAM" id="SSF56059">
    <property type="entry name" value="Glutathione synthetase ATP-binding domain-like"/>
    <property type="match status" value="1"/>
</dbReference>
<sequence>MSKCLYCGNNPIPHPIHKFYESTDILIRPFRNWLSEGLLARISDWLLTGVGYGLLKISIPLGLVQINRDIHQVPYPRARVLWEEAIRRGIEISEIKPFGQSIDLYRARVRNKNLYFLNLPRRANEKTEKISWIDDKYLLKKKLQEHNLPTPRGDSFTTLSAALQAFDSLDKPVIIKPRAGSRGRHTTTLVKTSDDFKQAFRIAKQLCHWVIVEEHLFGDVQRGTVIDGKLIGVLGGSPPRITGDGKHTIEELIKIKDANRPAKVKAIQVNPFLIQRQGLTMQTILPKNKTVDLSEKIGVNYGGTSYDITDQTHPDTKQMFEEAAKALNISILGFDFIIPDITKSWKEQKCGIIECNGAPFIQLHHDPLYGKSINAAKYVWDIVLEK</sequence>
<dbReference type="PROSITE" id="PS50975">
    <property type="entry name" value="ATP_GRASP"/>
    <property type="match status" value="1"/>
</dbReference>
<dbReference type="GO" id="GO:0005737">
    <property type="term" value="C:cytoplasm"/>
    <property type="evidence" value="ECO:0007669"/>
    <property type="project" value="TreeGrafter"/>
</dbReference>
<accession>A0A1F5Q3J5</accession>
<name>A0A1F5Q3J5_9BACT</name>
<dbReference type="Gene3D" id="3.30.470.20">
    <property type="entry name" value="ATP-grasp fold, B domain"/>
    <property type="match status" value="1"/>
</dbReference>
<dbReference type="GO" id="GO:0018169">
    <property type="term" value="F:ribosomal S6-glutamic acid ligase activity"/>
    <property type="evidence" value="ECO:0007669"/>
    <property type="project" value="TreeGrafter"/>
</dbReference>
<evidence type="ECO:0000256" key="1">
    <source>
        <dbReference type="PROSITE-ProRule" id="PRU00409"/>
    </source>
</evidence>
<protein>
    <recommendedName>
        <fullName evidence="2">ATP-grasp domain-containing protein</fullName>
    </recommendedName>
</protein>
<evidence type="ECO:0000313" key="4">
    <source>
        <dbReference type="Proteomes" id="UP000177281"/>
    </source>
</evidence>
<keyword evidence="1" id="KW-0067">ATP-binding</keyword>
<dbReference type="Proteomes" id="UP000177281">
    <property type="component" value="Unassembled WGS sequence"/>
</dbReference>
<dbReference type="GO" id="GO:0009432">
    <property type="term" value="P:SOS response"/>
    <property type="evidence" value="ECO:0007669"/>
    <property type="project" value="TreeGrafter"/>
</dbReference>
<dbReference type="EMBL" id="MFFB01000005">
    <property type="protein sequence ID" value="OGE96410.1"/>
    <property type="molecule type" value="Genomic_DNA"/>
</dbReference>
<reference evidence="3 4" key="1">
    <citation type="journal article" date="2016" name="Nat. Commun.">
        <title>Thousands of microbial genomes shed light on interconnected biogeochemical processes in an aquifer system.</title>
        <authorList>
            <person name="Anantharaman K."/>
            <person name="Brown C.T."/>
            <person name="Hug L.A."/>
            <person name="Sharon I."/>
            <person name="Castelle C.J."/>
            <person name="Probst A.J."/>
            <person name="Thomas B.C."/>
            <person name="Singh A."/>
            <person name="Wilkins M.J."/>
            <person name="Karaoz U."/>
            <person name="Brodie E.L."/>
            <person name="Williams K.H."/>
            <person name="Hubbard S.S."/>
            <person name="Banfield J.F."/>
        </authorList>
    </citation>
    <scope>NUCLEOTIDE SEQUENCE [LARGE SCALE GENOMIC DNA]</scope>
</reference>
<dbReference type="GO" id="GO:0046872">
    <property type="term" value="F:metal ion binding"/>
    <property type="evidence" value="ECO:0007669"/>
    <property type="project" value="InterPro"/>
</dbReference>
<dbReference type="PANTHER" id="PTHR21621">
    <property type="entry name" value="RIBOSOMAL PROTEIN S6 MODIFICATION PROTEIN"/>
    <property type="match status" value="1"/>
</dbReference>
<proteinExistence type="predicted"/>
<evidence type="ECO:0000259" key="2">
    <source>
        <dbReference type="PROSITE" id="PS50975"/>
    </source>
</evidence>
<feature type="domain" description="ATP-grasp" evidence="2">
    <location>
        <begin position="140"/>
        <end position="384"/>
    </location>
</feature>
<comment type="caution">
    <text evidence="3">The sequence shown here is derived from an EMBL/GenBank/DDBJ whole genome shotgun (WGS) entry which is preliminary data.</text>
</comment>
<keyword evidence="1" id="KW-0547">Nucleotide-binding</keyword>
<evidence type="ECO:0000313" key="3">
    <source>
        <dbReference type="EMBL" id="OGE96410.1"/>
    </source>
</evidence>